<sequence>MSQGLLLAGDVFIDRFNSTGEATGLVGPINVTQLSVNTPTEEKTRTSRKKATRGQALDNVTTAQPTEVQITIDDAPAEVLAMALLGEVEGINNGSGSATDEAITLPGNGRWVQLSKSNLAETGLSAKLAIDDSAIANDAIEVNYAAGLVRAVIGSVVDAPAGTAIKLSYDYNALSGMRVKGGLKPQITAKILLEGTNLTTGKAVKLTIPKATLAPTAAVDFMADEFVSTQLAGKAVLAAGETSPFQYDELA</sequence>
<evidence type="ECO:0000313" key="1">
    <source>
        <dbReference type="EMBL" id="GGA95764.1"/>
    </source>
</evidence>
<dbReference type="RefSeq" id="WP_055732907.1">
    <property type="nucleotide sequence ID" value="NZ_BMDY01000003.1"/>
</dbReference>
<evidence type="ECO:0008006" key="3">
    <source>
        <dbReference type="Google" id="ProtNLM"/>
    </source>
</evidence>
<reference evidence="2" key="1">
    <citation type="journal article" date="2019" name="Int. J. Syst. Evol. Microbiol.">
        <title>The Global Catalogue of Microorganisms (GCM) 10K type strain sequencing project: providing services to taxonomists for standard genome sequencing and annotation.</title>
        <authorList>
            <consortium name="The Broad Institute Genomics Platform"/>
            <consortium name="The Broad Institute Genome Sequencing Center for Infectious Disease"/>
            <person name="Wu L."/>
            <person name="Ma J."/>
        </authorList>
    </citation>
    <scope>NUCLEOTIDE SEQUENCE [LARGE SCALE GENOMIC DNA]</scope>
    <source>
        <strain evidence="2">CGMCC 1.10131</strain>
    </source>
</reference>
<dbReference type="EMBL" id="BMDY01000003">
    <property type="protein sequence ID" value="GGA95764.1"/>
    <property type="molecule type" value="Genomic_DNA"/>
</dbReference>
<evidence type="ECO:0000313" key="2">
    <source>
        <dbReference type="Proteomes" id="UP000651977"/>
    </source>
</evidence>
<protein>
    <recommendedName>
        <fullName evidence="3">Major tail protein</fullName>
    </recommendedName>
</protein>
<gene>
    <name evidence="1" type="ORF">GCM10007414_05740</name>
</gene>
<accession>A0ABQ1HYR5</accession>
<proteinExistence type="predicted"/>
<keyword evidence="2" id="KW-1185">Reference proteome</keyword>
<comment type="caution">
    <text evidence="1">The sequence shown here is derived from an EMBL/GenBank/DDBJ whole genome shotgun (WGS) entry which is preliminary data.</text>
</comment>
<dbReference type="Proteomes" id="UP000651977">
    <property type="component" value="Unassembled WGS sequence"/>
</dbReference>
<organism evidence="1 2">
    <name type="scientific">Agarivorans gilvus</name>
    <dbReference type="NCBI Taxonomy" id="680279"/>
    <lineage>
        <taxon>Bacteria</taxon>
        <taxon>Pseudomonadati</taxon>
        <taxon>Pseudomonadota</taxon>
        <taxon>Gammaproteobacteria</taxon>
        <taxon>Alteromonadales</taxon>
        <taxon>Alteromonadaceae</taxon>
        <taxon>Agarivorans</taxon>
    </lineage>
</organism>
<name>A0ABQ1HYR5_9ALTE</name>